<protein>
    <recommendedName>
        <fullName evidence="5">Dihydrolipoyllysine-residue succinyltransferase component of 2-oxoglutarate dehydrogenase complex, mitochondrial</fullName>
        <ecNumber evidence="4">2.3.1.61</ecNumber>
    </recommendedName>
    <alternativeName>
        <fullName evidence="11">2-oxoglutarate dehydrogenase complex component E2</fullName>
    </alternativeName>
    <alternativeName>
        <fullName evidence="10">E2K</fullName>
    </alternativeName>
</protein>
<evidence type="ECO:0000313" key="14">
    <source>
        <dbReference type="EMBL" id="TPP39699.1"/>
    </source>
</evidence>
<comment type="function">
    <text evidence="12">Dihydrolipoamide succinyltransferase (E2) component of the 2-oxoglutarate dehydrogenase complex. The 2-oxoglutarate dehydrogenase complex catalyzes the overall conversion of 2-oxoglutarate to succinyl-CoA and CO(2). The 2-oxoglutarate dehydrogenase complex is mainly active in the mitochondrion. A fraction of the 2-oxoglutarate dehydrogenase complex also localizes in the nucleus and is required for lysine succinylation of histones: associates with KAT2A on chromatin and provides succinyl-CoA to histone succinyltransferase KAT2A.</text>
</comment>
<evidence type="ECO:0000256" key="2">
    <source>
        <dbReference type="ARBA" id="ARBA00005145"/>
    </source>
</evidence>
<evidence type="ECO:0000256" key="3">
    <source>
        <dbReference type="ARBA" id="ARBA00007317"/>
    </source>
</evidence>
<keyword evidence="8" id="KW-0450">Lipoyl</keyword>
<evidence type="ECO:0000256" key="10">
    <source>
        <dbReference type="ARBA" id="ARBA00031331"/>
    </source>
</evidence>
<organism evidence="14 15">
    <name type="scientific">Fasciola gigantica</name>
    <name type="common">Giant liver fluke</name>
    <dbReference type="NCBI Taxonomy" id="46835"/>
    <lineage>
        <taxon>Eukaryota</taxon>
        <taxon>Metazoa</taxon>
        <taxon>Spiralia</taxon>
        <taxon>Lophotrochozoa</taxon>
        <taxon>Platyhelminthes</taxon>
        <taxon>Trematoda</taxon>
        <taxon>Digenea</taxon>
        <taxon>Plagiorchiida</taxon>
        <taxon>Echinostomata</taxon>
        <taxon>Echinostomatoidea</taxon>
        <taxon>Fasciolidae</taxon>
        <taxon>Fasciola</taxon>
    </lineage>
</organism>
<evidence type="ECO:0000256" key="7">
    <source>
        <dbReference type="ARBA" id="ARBA00022679"/>
    </source>
</evidence>
<evidence type="ECO:0000256" key="11">
    <source>
        <dbReference type="ARBA" id="ARBA00032406"/>
    </source>
</evidence>
<dbReference type="Gene3D" id="3.30.559.10">
    <property type="entry name" value="Chloramphenicol acetyltransferase-like domain"/>
    <property type="match status" value="2"/>
</dbReference>
<gene>
    <name evidence="14" type="ORF">FGIG_11576</name>
</gene>
<evidence type="ECO:0000256" key="4">
    <source>
        <dbReference type="ARBA" id="ARBA00012945"/>
    </source>
</evidence>
<dbReference type="EC" id="2.3.1.61" evidence="4"/>
<evidence type="ECO:0000256" key="6">
    <source>
        <dbReference type="ARBA" id="ARBA00022532"/>
    </source>
</evidence>
<evidence type="ECO:0000256" key="8">
    <source>
        <dbReference type="ARBA" id="ARBA00022823"/>
    </source>
</evidence>
<keyword evidence="15" id="KW-1185">Reference proteome</keyword>
<dbReference type="EMBL" id="SUNJ01015901">
    <property type="protein sequence ID" value="TPP39699.1"/>
    <property type="molecule type" value="Genomic_DNA"/>
</dbReference>
<keyword evidence="7 14" id="KW-0808">Transferase</keyword>
<dbReference type="PANTHER" id="PTHR43416:SF5">
    <property type="entry name" value="DIHYDROLIPOYLLYSINE-RESIDUE SUCCINYLTRANSFERASE COMPONENT OF 2-OXOGLUTARATE DEHYDROGENASE COMPLEX, MITOCHONDRIAL"/>
    <property type="match status" value="1"/>
</dbReference>
<dbReference type="SUPFAM" id="SSF52777">
    <property type="entry name" value="CoA-dependent acyltransferases"/>
    <property type="match status" value="1"/>
</dbReference>
<reference evidence="14 15" key="1">
    <citation type="submission" date="2019-04" db="EMBL/GenBank/DDBJ databases">
        <title>Annotation for the trematode Fasciola gigantica.</title>
        <authorList>
            <person name="Choi Y.-J."/>
        </authorList>
    </citation>
    <scope>NUCLEOTIDE SEQUENCE [LARGE SCALE GENOMIC DNA]</scope>
    <source>
        <strain evidence="14">Uganda_cow_1</strain>
    </source>
</reference>
<evidence type="ECO:0000313" key="15">
    <source>
        <dbReference type="Proteomes" id="UP000316759"/>
    </source>
</evidence>
<dbReference type="InterPro" id="IPR001078">
    <property type="entry name" value="2-oxoacid_DH_actylTfrase"/>
</dbReference>
<dbReference type="GO" id="GO:0006099">
    <property type="term" value="P:tricarboxylic acid cycle"/>
    <property type="evidence" value="ECO:0007669"/>
    <property type="project" value="UniProtKB-KW"/>
</dbReference>
<dbReference type="InterPro" id="IPR023213">
    <property type="entry name" value="CAT-like_dom_sf"/>
</dbReference>
<dbReference type="Proteomes" id="UP000316759">
    <property type="component" value="Unassembled WGS sequence"/>
</dbReference>
<keyword evidence="6" id="KW-0816">Tricarboxylic acid cycle</keyword>
<evidence type="ECO:0000259" key="13">
    <source>
        <dbReference type="Pfam" id="PF00198"/>
    </source>
</evidence>
<sequence>MSRMRLRIAQRLKDAQNTCAMLTTFNEIDMSNLLELRNAYKDTFQKKHGLGGGATGPTRVNAVIDGGDIIYRDYIDISIAVATPKGLVVPVVRNVDKMNYFEIEREIFDLGQKARLGTLAVEDMDGGTFTISNGGVYGSLFGTPIINPPQSAILGLYGVFDRPIAVKGQVVVRPMMYVALTYDHRLVDGREAVTFLRKVKQFVEDPRTYFLQV</sequence>
<name>A0A504WYA6_FASGI</name>
<evidence type="ECO:0000256" key="1">
    <source>
        <dbReference type="ARBA" id="ARBA00001938"/>
    </source>
</evidence>
<dbReference type="AlphaFoldDB" id="A0A504WYA6"/>
<dbReference type="GO" id="GO:0004149">
    <property type="term" value="F:dihydrolipoyllysine-residue succinyltransferase activity"/>
    <property type="evidence" value="ECO:0007669"/>
    <property type="project" value="UniProtKB-EC"/>
</dbReference>
<dbReference type="GO" id="GO:0005739">
    <property type="term" value="C:mitochondrion"/>
    <property type="evidence" value="ECO:0007669"/>
    <property type="project" value="TreeGrafter"/>
</dbReference>
<comment type="caution">
    <text evidence="14">The sequence shown here is derived from an EMBL/GenBank/DDBJ whole genome shotgun (WGS) entry which is preliminary data.</text>
</comment>
<dbReference type="PANTHER" id="PTHR43416">
    <property type="entry name" value="DIHYDROLIPOYLLYSINE-RESIDUE SUCCINYLTRANSFERASE COMPONENT OF 2-OXOGLUTARATE DEHYDROGENASE COMPLEX, MITOCHONDRIAL-RELATED"/>
    <property type="match status" value="1"/>
</dbReference>
<dbReference type="Pfam" id="PF00198">
    <property type="entry name" value="2-oxoacid_dh"/>
    <property type="match status" value="2"/>
</dbReference>
<evidence type="ECO:0000256" key="9">
    <source>
        <dbReference type="ARBA" id="ARBA00023315"/>
    </source>
</evidence>
<evidence type="ECO:0000256" key="5">
    <source>
        <dbReference type="ARBA" id="ARBA00020294"/>
    </source>
</evidence>
<comment type="cofactor">
    <cofactor evidence="1">
        <name>(R)-lipoate</name>
        <dbReference type="ChEBI" id="CHEBI:83088"/>
    </cofactor>
</comment>
<evidence type="ECO:0000256" key="12">
    <source>
        <dbReference type="ARBA" id="ARBA00046046"/>
    </source>
</evidence>
<feature type="domain" description="2-oxoacid dehydrogenase acyltransferase catalytic" evidence="13">
    <location>
        <begin position="1"/>
        <end position="47"/>
    </location>
</feature>
<feature type="domain" description="2-oxoacid dehydrogenase acyltransferase catalytic" evidence="13">
    <location>
        <begin position="60"/>
        <end position="210"/>
    </location>
</feature>
<comment type="similarity">
    <text evidence="3">Belongs to the 2-oxoacid dehydrogenase family.</text>
</comment>
<dbReference type="STRING" id="46835.A0A504WYA6"/>
<dbReference type="InterPro" id="IPR050537">
    <property type="entry name" value="2-oxoacid_dehydrogenase"/>
</dbReference>
<accession>A0A504WYA6</accession>
<comment type="pathway">
    <text evidence="2">Amino-acid degradation; L-lysine degradation via saccharopine pathway; glutaryl-CoA from L-lysine: step 6/6.</text>
</comment>
<dbReference type="OrthoDB" id="5391403at2759"/>
<keyword evidence="9" id="KW-0012">Acyltransferase</keyword>
<proteinExistence type="inferred from homology"/>